<feature type="compositionally biased region" description="Low complexity" evidence="36">
    <location>
        <begin position="726"/>
        <end position="744"/>
    </location>
</feature>
<dbReference type="SMR" id="Q7TPK0"/>
<dbReference type="FunFam" id="1.20.58.900:FF:000006">
    <property type="entry name" value="RUN and SH3 domain containing 1"/>
    <property type="match status" value="1"/>
</dbReference>
<dbReference type="InterPro" id="IPR047341">
    <property type="entry name" value="RUN_RUSC1"/>
</dbReference>
<dbReference type="InterPro" id="IPR033749">
    <property type="entry name" value="Polyprenyl_synt_CS"/>
</dbReference>
<evidence type="ECO:0000256" key="30">
    <source>
        <dbReference type="ARBA" id="ARBA00049291"/>
    </source>
</evidence>
<keyword evidence="23" id="KW-0414">Isoprene biosynthesis</keyword>
<dbReference type="GO" id="GO:0005829">
    <property type="term" value="C:cytosol"/>
    <property type="evidence" value="ECO:0000266"/>
    <property type="project" value="RGD"/>
</dbReference>
<dbReference type="IntAct" id="Q7TPK0">
    <property type="interactions" value="1"/>
</dbReference>
<keyword evidence="14" id="KW-0479">Metal-binding</keyword>
<evidence type="ECO:0000256" key="29">
    <source>
        <dbReference type="ARBA" id="ARBA00034546"/>
    </source>
</evidence>
<dbReference type="EC" id="2.5.1.10" evidence="6"/>
<dbReference type="GO" id="GO:0005769">
    <property type="term" value="C:early endosome"/>
    <property type="evidence" value="ECO:0000266"/>
    <property type="project" value="RGD"/>
</dbReference>
<keyword evidence="15" id="KW-0152">Cholesterol biosynthesis</keyword>
<keyword evidence="12" id="KW-0597">Phosphoprotein</keyword>
<protein>
    <recommendedName>
        <fullName evidence="29">Farnesyl pyrophosphate synthase</fullName>
        <ecNumber evidence="7">2.5.1.1</ecNumber>
        <ecNumber evidence="6">2.5.1.10</ecNumber>
    </recommendedName>
    <alternativeName>
        <fullName evidence="28">(2E,6E)-farnesyl diphosphate synthase</fullName>
    </alternativeName>
    <alternativeName>
        <fullName evidence="34">Cholesterol-regulated 39 kDa protein</fullName>
    </alternativeName>
    <alternativeName>
        <fullName evidence="27">Dimethylallyltranstransferase</fullName>
    </alternativeName>
    <alternativeName>
        <fullName evidence="26">Farnesyl diphosphate synthase</fullName>
    </alternativeName>
    <alternativeName>
        <fullName evidence="25">Geranyltranstransferase</fullName>
    </alternativeName>
</protein>
<keyword evidence="22" id="KW-0753">Steroid metabolism</keyword>
<evidence type="ECO:0000256" key="9">
    <source>
        <dbReference type="ARBA" id="ARBA00022490"/>
    </source>
</evidence>
<evidence type="ECO:0000256" key="25">
    <source>
        <dbReference type="ARBA" id="ARBA00032380"/>
    </source>
</evidence>
<keyword evidence="8 35" id="KW-0728">SH3 domain</keyword>
<evidence type="ECO:0000256" key="13">
    <source>
        <dbReference type="ARBA" id="ARBA00022679"/>
    </source>
</evidence>
<proteinExistence type="evidence at transcript level"/>
<evidence type="ECO:0000256" key="17">
    <source>
        <dbReference type="ARBA" id="ARBA00022955"/>
    </source>
</evidence>
<dbReference type="SMART" id="SM00326">
    <property type="entry name" value="SH3"/>
    <property type="match status" value="1"/>
</dbReference>
<dbReference type="Gene3D" id="2.30.30.40">
    <property type="entry name" value="SH3 Domains"/>
    <property type="match status" value="1"/>
</dbReference>
<dbReference type="AlphaFoldDB" id="Q7TPK0"/>
<evidence type="ECO:0000256" key="8">
    <source>
        <dbReference type="ARBA" id="ARBA00022443"/>
    </source>
</evidence>
<evidence type="ECO:0000256" key="23">
    <source>
        <dbReference type="ARBA" id="ARBA00023229"/>
    </source>
</evidence>
<evidence type="ECO:0000313" key="40">
    <source>
        <dbReference type="EMBL" id="AAP86267.1"/>
    </source>
</evidence>
<evidence type="ECO:0000256" key="18">
    <source>
        <dbReference type="ARBA" id="ARBA00022990"/>
    </source>
</evidence>
<comment type="pathway">
    <text evidence="4">Isoprenoid biosynthesis; farnesyl diphosphate biosynthesis; farnesyl diphosphate from geranyl diphosphate and isopentenyl diphosphate: step 1/1.</text>
</comment>
<dbReference type="PROSITE" id="PS50002">
    <property type="entry name" value="SH3"/>
    <property type="match status" value="1"/>
</dbReference>
<keyword evidence="17" id="KW-0752">Steroid biosynthesis</keyword>
<dbReference type="InterPro" id="IPR047343">
    <property type="entry name" value="RUSC1_2"/>
</dbReference>
<feature type="region of interest" description="Disordered" evidence="36">
    <location>
        <begin position="710"/>
        <end position="745"/>
    </location>
</feature>
<dbReference type="RGD" id="68953">
    <property type="gene designation" value="Fdps"/>
</dbReference>
<evidence type="ECO:0000256" key="6">
    <source>
        <dbReference type="ARBA" id="ARBA00012439"/>
    </source>
</evidence>
<gene>
    <name evidence="42" type="primary">Fdps</name>
    <name evidence="41" type="synonym">Rusc1</name>
</gene>
<dbReference type="GO" id="GO:0003779">
    <property type="term" value="F:actin binding"/>
    <property type="evidence" value="ECO:0000266"/>
    <property type="project" value="RGD"/>
</dbReference>
<evidence type="ECO:0000256" key="31">
    <source>
        <dbReference type="ARBA" id="ARBA00049399"/>
    </source>
</evidence>
<dbReference type="PANTHER" id="PTHR15591">
    <property type="entry name" value="RUN AND SH3 DOMAIN CONTAINING"/>
    <property type="match status" value="1"/>
</dbReference>
<evidence type="ECO:0000256" key="4">
    <source>
        <dbReference type="ARBA" id="ARBA00005035"/>
    </source>
</evidence>
<evidence type="ECO:0000256" key="24">
    <source>
        <dbReference type="ARBA" id="ARBA00023278"/>
    </source>
</evidence>
<evidence type="ECO:0000256" key="1">
    <source>
        <dbReference type="ARBA" id="ARBA00001946"/>
    </source>
</evidence>
<dbReference type="GO" id="GO:0005794">
    <property type="term" value="C:Golgi apparatus"/>
    <property type="evidence" value="ECO:0000266"/>
    <property type="project" value="RGD"/>
</dbReference>
<dbReference type="PaxDb" id="10116-ENSRNOP00000031191"/>
<dbReference type="GO" id="GO:0004161">
    <property type="term" value="F:dimethylallyltranstransferase activity"/>
    <property type="evidence" value="ECO:0007669"/>
    <property type="project" value="UniProtKB-EC"/>
</dbReference>
<dbReference type="InterPro" id="IPR008949">
    <property type="entry name" value="Isoprenoid_synthase_dom_sf"/>
</dbReference>
<dbReference type="GO" id="GO:0031410">
    <property type="term" value="C:cytoplasmic vesicle"/>
    <property type="evidence" value="ECO:0000266"/>
    <property type="project" value="RGD"/>
</dbReference>
<dbReference type="CDD" id="cd00685">
    <property type="entry name" value="Trans_IPPS_HT"/>
    <property type="match status" value="1"/>
</dbReference>
<keyword evidence="24" id="KW-0379">Hydroxylation</keyword>
<organism evidence="40">
    <name type="scientific">Rattus norvegicus</name>
    <name type="common">Rat</name>
    <dbReference type="NCBI Taxonomy" id="10116"/>
    <lineage>
        <taxon>Eukaryota</taxon>
        <taxon>Metazoa</taxon>
        <taxon>Chordata</taxon>
        <taxon>Craniata</taxon>
        <taxon>Vertebrata</taxon>
        <taxon>Euteleostomi</taxon>
        <taxon>Mammalia</taxon>
        <taxon>Eutheria</taxon>
        <taxon>Euarchontoglires</taxon>
        <taxon>Glires</taxon>
        <taxon>Rodentia</taxon>
        <taxon>Myomorpha</taxon>
        <taxon>Muroidea</taxon>
        <taxon>Muridae</taxon>
        <taxon>Murinae</taxon>
        <taxon>Rattus</taxon>
    </lineage>
</organism>
<evidence type="ECO:0000256" key="26">
    <source>
        <dbReference type="ARBA" id="ARBA00032424"/>
    </source>
</evidence>
<dbReference type="InterPro" id="IPR001452">
    <property type="entry name" value="SH3_domain"/>
</dbReference>
<dbReference type="eggNOG" id="KOG0711">
    <property type="taxonomic scope" value="Eukaryota"/>
</dbReference>
<dbReference type="PANTHER" id="PTHR15591:SF11">
    <property type="entry name" value="AP-4 COMPLEX ACCESSORY SUBUNIT RUSC1"/>
    <property type="match status" value="1"/>
</dbReference>
<dbReference type="Gene3D" id="1.20.58.900">
    <property type="match status" value="1"/>
</dbReference>
<dbReference type="GO" id="GO:0004337">
    <property type="term" value="F:(2E,6E)-farnesyl diphosphate synthase activity"/>
    <property type="evidence" value="ECO:0007669"/>
    <property type="project" value="UniProtKB-EC"/>
</dbReference>
<evidence type="ECO:0000313" key="41">
    <source>
        <dbReference type="RGD" id="2322139"/>
    </source>
</evidence>
<evidence type="ECO:0000256" key="27">
    <source>
        <dbReference type="ARBA" id="ARBA00032448"/>
    </source>
</evidence>
<evidence type="ECO:0000259" key="39">
    <source>
        <dbReference type="PROSITE" id="PS50826"/>
    </source>
</evidence>
<dbReference type="AGR" id="RGD:2322139"/>
<reference evidence="40" key="1">
    <citation type="submission" date="2003-06" db="EMBL/GenBank/DDBJ databases">
        <title>Liver regeneration after PH.</title>
        <authorList>
            <person name="Xu C.S."/>
            <person name="Li W.Q."/>
            <person name="Li Y.C."/>
            <person name="Chai L.Q."/>
            <person name="Yuan J.Y."/>
            <person name="Yang K.J."/>
            <person name="Yan H.M."/>
            <person name="Chang C.F."/>
            <person name="Zhao L.F."/>
            <person name="Ma H."/>
            <person name="Wang L."/>
            <person name="Wang S.F."/>
            <person name="Han H.P."/>
            <person name="Wang G.P."/>
            <person name="Shi J.B."/>
            <person name="Rahman S."/>
            <person name="Wang Q.N."/>
            <person name="Zhang J.B."/>
        </authorList>
    </citation>
    <scope>NUCLEOTIDE SEQUENCE</scope>
</reference>
<evidence type="ECO:0000256" key="10">
    <source>
        <dbReference type="ARBA" id="ARBA00022516"/>
    </source>
</evidence>
<dbReference type="InterPro" id="IPR036028">
    <property type="entry name" value="SH3-like_dom_sf"/>
</dbReference>
<keyword evidence="11" id="KW-0153">Cholesterol metabolism</keyword>
<feature type="chain" id="PRO_5014106986" description="Farnesyl pyrophosphate synthase" evidence="37">
    <location>
        <begin position="22"/>
        <end position="879"/>
    </location>
</feature>
<comment type="subcellular location">
    <subcellularLocation>
        <location evidence="2">Cytoplasm</location>
    </subcellularLocation>
</comment>
<comment type="catalytic activity">
    <reaction evidence="31">
        <text>isopentenyl diphosphate + (2E)-geranyl diphosphate = (2E,6E)-farnesyl diphosphate + diphosphate</text>
        <dbReference type="Rhea" id="RHEA:19361"/>
        <dbReference type="ChEBI" id="CHEBI:33019"/>
        <dbReference type="ChEBI" id="CHEBI:58057"/>
        <dbReference type="ChEBI" id="CHEBI:128769"/>
        <dbReference type="ChEBI" id="CHEBI:175763"/>
        <dbReference type="EC" id="2.5.1.10"/>
    </reaction>
</comment>
<keyword evidence="37" id="KW-0732">Signal</keyword>
<keyword evidence="16" id="KW-0460">Magnesium</keyword>
<dbReference type="CDD" id="cd11810">
    <property type="entry name" value="SH3_RUSC1_like"/>
    <property type="match status" value="1"/>
</dbReference>
<name>Q7TPK0_RAT</name>
<evidence type="ECO:0000256" key="32">
    <source>
        <dbReference type="ARBA" id="ARBA00053104"/>
    </source>
</evidence>
<dbReference type="InterPro" id="IPR004012">
    <property type="entry name" value="Run_dom"/>
</dbReference>
<evidence type="ECO:0000256" key="34">
    <source>
        <dbReference type="ARBA" id="ARBA00075007"/>
    </source>
</evidence>
<evidence type="ECO:0000256" key="12">
    <source>
        <dbReference type="ARBA" id="ARBA00022553"/>
    </source>
</evidence>
<dbReference type="EC" id="2.5.1.1" evidence="7"/>
<comment type="function">
    <text evidence="32">Key enzyme in isoprenoid biosynthesis which catalyzes the formation of farnesyl diphosphate (FPP), a precursor for several classes of essential metabolites including sterols, dolichols, carotenoids, and ubiquinones. FPP also serves as substrate for protein farnesylation and geranylgeranylation. Catalyzes the sequential condensation of isopentenyl pyrophosphate with the allylic pyrophosphates, dimethylallyl pyrophosphate, and then with the resultant geranylpyrophosphate to the ultimate product farnesyl pyrophosphate.</text>
</comment>
<dbReference type="Gene3D" id="1.10.600.10">
    <property type="entry name" value="Farnesyl Diphosphate Synthase"/>
    <property type="match status" value="2"/>
</dbReference>
<evidence type="ECO:0000256" key="3">
    <source>
        <dbReference type="ARBA" id="ARBA00004932"/>
    </source>
</evidence>
<evidence type="ECO:0000259" key="38">
    <source>
        <dbReference type="PROSITE" id="PS50002"/>
    </source>
</evidence>
<dbReference type="EMBL" id="AY321335">
    <property type="protein sequence ID" value="AAP86267.1"/>
    <property type="molecule type" value="mRNA"/>
</dbReference>
<evidence type="ECO:0000256" key="15">
    <source>
        <dbReference type="ARBA" id="ARBA00022778"/>
    </source>
</evidence>
<keyword evidence="18" id="KW-0007">Acetylation</keyword>
<dbReference type="CDD" id="cd17701">
    <property type="entry name" value="RUN_RUSC1"/>
    <property type="match status" value="1"/>
</dbReference>
<evidence type="ECO:0000256" key="33">
    <source>
        <dbReference type="ARBA" id="ARBA00062846"/>
    </source>
</evidence>
<evidence type="ECO:0000256" key="16">
    <source>
        <dbReference type="ARBA" id="ARBA00022842"/>
    </source>
</evidence>
<accession>Q7TPK0</accession>
<dbReference type="GO" id="GO:0008299">
    <property type="term" value="P:isoprenoid biosynthetic process"/>
    <property type="evidence" value="ECO:0007669"/>
    <property type="project" value="UniProtKB-KW"/>
</dbReference>
<evidence type="ECO:0000256" key="11">
    <source>
        <dbReference type="ARBA" id="ARBA00022548"/>
    </source>
</evidence>
<comment type="cofactor">
    <cofactor evidence="1">
        <name>Mg(2+)</name>
        <dbReference type="ChEBI" id="CHEBI:18420"/>
    </cofactor>
</comment>
<feature type="domain" description="SH3" evidence="38">
    <location>
        <begin position="808"/>
        <end position="867"/>
    </location>
</feature>
<evidence type="ECO:0000256" key="19">
    <source>
        <dbReference type="ARBA" id="ARBA00023011"/>
    </source>
</evidence>
<dbReference type="PROSITE" id="PS50826">
    <property type="entry name" value="RUN"/>
    <property type="match status" value="1"/>
</dbReference>
<evidence type="ECO:0000256" key="37">
    <source>
        <dbReference type="SAM" id="SignalP"/>
    </source>
</evidence>
<keyword evidence="9" id="KW-0963">Cytoplasm</keyword>
<dbReference type="GO" id="GO:0006695">
    <property type="term" value="P:cholesterol biosynthetic process"/>
    <property type="evidence" value="ECO:0007669"/>
    <property type="project" value="UniProtKB-KW"/>
</dbReference>
<evidence type="ECO:0000256" key="22">
    <source>
        <dbReference type="ARBA" id="ARBA00023221"/>
    </source>
</evidence>
<keyword evidence="10" id="KW-0444">Lipid biosynthesis</keyword>
<dbReference type="RGD" id="2322139">
    <property type="gene designation" value="Rusc1"/>
</dbReference>
<evidence type="ECO:0000256" key="5">
    <source>
        <dbReference type="ARBA" id="ARBA00006706"/>
    </source>
</evidence>
<evidence type="ECO:0000256" key="7">
    <source>
        <dbReference type="ARBA" id="ARBA00012833"/>
    </source>
</evidence>
<dbReference type="SUPFAM" id="SSF48576">
    <property type="entry name" value="Terpenoid synthases"/>
    <property type="match status" value="1"/>
</dbReference>
<evidence type="ECO:0000256" key="36">
    <source>
        <dbReference type="SAM" id="MobiDB-lite"/>
    </source>
</evidence>
<feature type="domain" description="RUN" evidence="39">
    <location>
        <begin position="488"/>
        <end position="632"/>
    </location>
</feature>
<feature type="signal peptide" evidence="37">
    <location>
        <begin position="1"/>
        <end position="21"/>
    </location>
</feature>
<evidence type="ECO:0000256" key="28">
    <source>
        <dbReference type="ARBA" id="ARBA00032873"/>
    </source>
</evidence>
<dbReference type="GO" id="GO:0015630">
    <property type="term" value="C:microtubule cytoskeleton"/>
    <property type="evidence" value="ECO:0000266"/>
    <property type="project" value="RGD"/>
</dbReference>
<evidence type="ECO:0000256" key="21">
    <source>
        <dbReference type="ARBA" id="ARBA00023166"/>
    </source>
</evidence>
<dbReference type="GO" id="GO:0000209">
    <property type="term" value="P:protein polyubiquitination"/>
    <property type="evidence" value="ECO:0000266"/>
    <property type="project" value="RGD"/>
</dbReference>
<dbReference type="SUPFAM" id="SSF50044">
    <property type="entry name" value="SH3-domain"/>
    <property type="match status" value="1"/>
</dbReference>
<dbReference type="Bgee" id="ENSRNOG00000043377">
    <property type="expression patterns" value="Expressed in liver and 20 other cell types or tissues"/>
</dbReference>
<evidence type="ECO:0000256" key="14">
    <source>
        <dbReference type="ARBA" id="ARBA00022723"/>
    </source>
</evidence>
<comment type="subunit">
    <text evidence="33">Homodimer. Interacts with RSAD2.</text>
</comment>
<dbReference type="HOGENOM" id="CLU_015845_0_0_1"/>
<dbReference type="InterPro" id="IPR000092">
    <property type="entry name" value="Polyprenyl_synt"/>
</dbReference>
<dbReference type="GO" id="GO:0005777">
    <property type="term" value="C:peroxisome"/>
    <property type="evidence" value="ECO:0007669"/>
    <property type="project" value="UniProtKB-ARBA"/>
</dbReference>
<dbReference type="SMART" id="SM00593">
    <property type="entry name" value="RUN"/>
    <property type="match status" value="1"/>
</dbReference>
<comment type="pathway">
    <text evidence="3">Isoprenoid biosynthesis; geranyl diphosphate biosynthesis; geranyl diphosphate from dimethylallyl diphosphate and isopentenyl diphosphate: step 1/1.</text>
</comment>
<dbReference type="ExpressionAtlas" id="Q7TPK0">
    <property type="expression patterns" value="baseline and differential"/>
</dbReference>
<dbReference type="InterPro" id="IPR037213">
    <property type="entry name" value="Run_dom_sf"/>
</dbReference>
<evidence type="ECO:0000256" key="20">
    <source>
        <dbReference type="ARBA" id="ARBA00023098"/>
    </source>
</evidence>
<feature type="region of interest" description="Disordered" evidence="36">
    <location>
        <begin position="674"/>
        <end position="696"/>
    </location>
</feature>
<sequence>MPLSRWLRSLGVFLLPAPCWAPRERWLGYLQRPSLAYGCPVLGAWHSARWWCQVWTEEPRAFSSSVRMNGDQKLDVHNQEKQNFIQHFSQIVKVLTEDELGHPEKGDAITRIKEVLEYNTVGGKYNRGLTVVQTFQELVEPRKQDAESLQRALTVGWCVELLQAFFLVLDDIMDSSHTRRGQICWYQKPGIGLDAINDALLLEAAIYRLLKFYCREQPYYLNLLELFLQSSYQTEIGQTLDLITAPQGQVDLGRYTEKRYKSIVKYKTAFYSFYLPIAAAMYMAGIDGEKEHANALKILLEMGEFFQIQENYGQKDPEKVARVKALYEELDLRSVFFKYEEDSYNRLKSLIEQCSAPLPPSIFLELANKIYKRRNSCSDLSPDESPVSVYSRDLPGNEDANPQASIFPLELGSPLAPAVRSSWSFAGVPGAQRLWMAEAQSGTGQLQEQKKGLLIAVSASVDKIISHFGAARNLVQKAQLGDSRLSPDVGHLVLTTLCPALHALVADGLKPFRKDLITGQRRSSPWSVVEASVKPGSCTHSMGSLYSQVSRLAPLSSSRSRFHAFILGLLNTKQLELWFSTLQEDAGLLSLLYLPTGFFSLARGSCPSLATELLLLLQPLSVLTFHLDLLFEHHHHLPLGLQQAPAPSGPPPALQQTMQAVLHWGGRLAQTLRGTSGEATTDSSTPSTRPPPGSWWDQLTQASRVYASGGTEGFPLLRWGPRRNGTTAEGTQEAPPPTEQTTPGRSVWLGRLFGVPGCSSETDSGAFKSRRPSSWLPPTVSVLALVKRGTPPEVPPEEPVKEPACMVQADRAVRALCDHTAAGPDQLSFQRGEVLRVISTVDEDWLRCGRDGVEGLVPTAVSVADGARIKTRTMEAQPL</sequence>
<keyword evidence="21" id="KW-1207">Sterol metabolism</keyword>
<dbReference type="FunFam" id="1.10.600.10:FF:000052">
    <property type="entry name" value="Farnesyl pyrophosphate synthase"/>
    <property type="match status" value="1"/>
</dbReference>
<keyword evidence="20" id="KW-0443">Lipid metabolism</keyword>
<evidence type="ECO:0000256" key="2">
    <source>
        <dbReference type="ARBA" id="ARBA00004496"/>
    </source>
</evidence>
<dbReference type="GO" id="GO:0046872">
    <property type="term" value="F:metal ion binding"/>
    <property type="evidence" value="ECO:0007669"/>
    <property type="project" value="UniProtKB-KW"/>
</dbReference>
<dbReference type="Pfam" id="PF02759">
    <property type="entry name" value="RUN"/>
    <property type="match status" value="1"/>
</dbReference>
<comment type="catalytic activity">
    <reaction evidence="30">
        <text>isopentenyl diphosphate + dimethylallyl diphosphate = (2E)-geranyl diphosphate + diphosphate</text>
        <dbReference type="Rhea" id="RHEA:22408"/>
        <dbReference type="ChEBI" id="CHEBI:33019"/>
        <dbReference type="ChEBI" id="CHEBI:57623"/>
        <dbReference type="ChEBI" id="CHEBI:58057"/>
        <dbReference type="ChEBI" id="CHEBI:128769"/>
        <dbReference type="EC" id="2.5.1.1"/>
    </reaction>
</comment>
<dbReference type="SUPFAM" id="SSF140741">
    <property type="entry name" value="RUN domain-like"/>
    <property type="match status" value="1"/>
</dbReference>
<dbReference type="PROSITE" id="PS00723">
    <property type="entry name" value="POLYPRENYL_SYNTHASE_1"/>
    <property type="match status" value="1"/>
</dbReference>
<dbReference type="Pfam" id="PF14604">
    <property type="entry name" value="SH3_9"/>
    <property type="match status" value="1"/>
</dbReference>
<dbReference type="Pfam" id="PF00348">
    <property type="entry name" value="polyprenyl_synt"/>
    <property type="match status" value="1"/>
</dbReference>
<dbReference type="GO" id="GO:0005759">
    <property type="term" value="C:mitochondrial matrix"/>
    <property type="evidence" value="ECO:0007669"/>
    <property type="project" value="UniProtKB-ARBA"/>
</dbReference>
<keyword evidence="13" id="KW-0808">Transferase</keyword>
<evidence type="ECO:0000313" key="42">
    <source>
        <dbReference type="RGD" id="68953"/>
    </source>
</evidence>
<comment type="similarity">
    <text evidence="5">Belongs to the FPP/GGPP synthase family.</text>
</comment>
<keyword evidence="19" id="KW-0756">Sterol biosynthesis</keyword>
<accession>F1LMQ2</accession>
<evidence type="ECO:0000256" key="35">
    <source>
        <dbReference type="PROSITE-ProRule" id="PRU00192"/>
    </source>
</evidence>